<evidence type="ECO:0000256" key="3">
    <source>
        <dbReference type="ARBA" id="ARBA00012438"/>
    </source>
</evidence>
<dbReference type="Proteomes" id="UP000198859">
    <property type="component" value="Chromosome I"/>
</dbReference>
<feature type="compositionally biased region" description="Basic and acidic residues" evidence="4">
    <location>
        <begin position="228"/>
        <end position="243"/>
    </location>
</feature>
<name>A0A1H1LAM3_9ACTN</name>
<dbReference type="SUPFAM" id="SSF47384">
    <property type="entry name" value="Homodimeric domain of signal transducing histidine kinase"/>
    <property type="match status" value="1"/>
</dbReference>
<dbReference type="CDD" id="cd00130">
    <property type="entry name" value="PAS"/>
    <property type="match status" value="1"/>
</dbReference>
<dbReference type="InterPro" id="IPR036097">
    <property type="entry name" value="HisK_dim/P_sf"/>
</dbReference>
<dbReference type="SMART" id="SM00388">
    <property type="entry name" value="HisKA"/>
    <property type="match status" value="1"/>
</dbReference>
<dbReference type="InterPro" id="IPR000014">
    <property type="entry name" value="PAS"/>
</dbReference>
<comment type="subcellular location">
    <subcellularLocation>
        <location evidence="2">Cell membrane</location>
    </subcellularLocation>
</comment>
<evidence type="ECO:0000313" key="7">
    <source>
        <dbReference type="Proteomes" id="UP000198859"/>
    </source>
</evidence>
<dbReference type="GO" id="GO:0006355">
    <property type="term" value="P:regulation of DNA-templated transcription"/>
    <property type="evidence" value="ECO:0007669"/>
    <property type="project" value="InterPro"/>
</dbReference>
<protein>
    <recommendedName>
        <fullName evidence="3">histidine kinase</fullName>
        <ecNumber evidence="3">2.7.13.3</ecNumber>
    </recommendedName>
</protein>
<dbReference type="Gene3D" id="3.30.450.20">
    <property type="entry name" value="PAS domain"/>
    <property type="match status" value="1"/>
</dbReference>
<reference evidence="7" key="1">
    <citation type="submission" date="2016-10" db="EMBL/GenBank/DDBJ databases">
        <authorList>
            <person name="Varghese N."/>
            <person name="Submissions S."/>
        </authorList>
    </citation>
    <scope>NUCLEOTIDE SEQUENCE [LARGE SCALE GENOMIC DNA]</scope>
    <source>
        <strain evidence="7">DSM 22127</strain>
    </source>
</reference>
<dbReference type="GO" id="GO:0005886">
    <property type="term" value="C:plasma membrane"/>
    <property type="evidence" value="ECO:0007669"/>
    <property type="project" value="UniProtKB-SubCell"/>
</dbReference>
<comment type="catalytic activity">
    <reaction evidence="1">
        <text>ATP + protein L-histidine = ADP + protein N-phospho-L-histidine.</text>
        <dbReference type="EC" id="2.7.13.3"/>
    </reaction>
</comment>
<feature type="domain" description="Signal transduction histidine kinase dimerisation/phosphoacceptor" evidence="5">
    <location>
        <begin position="149"/>
        <end position="214"/>
    </location>
</feature>
<accession>A0A1H1LAM3</accession>
<proteinExistence type="predicted"/>
<dbReference type="SUPFAM" id="SSF55785">
    <property type="entry name" value="PYP-like sensor domain (PAS domain)"/>
    <property type="match status" value="1"/>
</dbReference>
<sequence>MLTTQDPVPGPATPVTTVDQATVQALMCRAGLAVAVLDGSGRLSMLSPALERLLHRRFEVVPSESLAEVFHLYGDGGARLLETHEIPIVRASRGEVVDGATVTVKTPGQPVRHLRVNATPMVGGHGERQGAWALMTDVTGLVAAARGELNRSLAETVNHHLRTPLTTMLGHAELLMDQQDDFAEEARHSLEALWGAGQRLNEVVAAISEWIDLAYTPTGRKRGNGRGRGTDLADHLDSRQRLP</sequence>
<dbReference type="InterPro" id="IPR003661">
    <property type="entry name" value="HisK_dim/P_dom"/>
</dbReference>
<dbReference type="OrthoDB" id="3783376at2"/>
<dbReference type="InterPro" id="IPR035965">
    <property type="entry name" value="PAS-like_dom_sf"/>
</dbReference>
<dbReference type="GO" id="GO:0000155">
    <property type="term" value="F:phosphorelay sensor kinase activity"/>
    <property type="evidence" value="ECO:0007669"/>
    <property type="project" value="InterPro"/>
</dbReference>
<dbReference type="InterPro" id="IPR013767">
    <property type="entry name" value="PAS_fold"/>
</dbReference>
<evidence type="ECO:0000259" key="5">
    <source>
        <dbReference type="SMART" id="SM00388"/>
    </source>
</evidence>
<dbReference type="Pfam" id="PF00989">
    <property type="entry name" value="PAS"/>
    <property type="match status" value="1"/>
</dbReference>
<dbReference type="Gene3D" id="1.10.287.130">
    <property type="match status" value="1"/>
</dbReference>
<evidence type="ECO:0000256" key="1">
    <source>
        <dbReference type="ARBA" id="ARBA00000085"/>
    </source>
</evidence>
<dbReference type="EMBL" id="LT629757">
    <property type="protein sequence ID" value="SDR71634.1"/>
    <property type="molecule type" value="Genomic_DNA"/>
</dbReference>
<evidence type="ECO:0000256" key="2">
    <source>
        <dbReference type="ARBA" id="ARBA00004236"/>
    </source>
</evidence>
<evidence type="ECO:0000313" key="6">
    <source>
        <dbReference type="EMBL" id="SDR71634.1"/>
    </source>
</evidence>
<dbReference type="EC" id="2.7.13.3" evidence="3"/>
<dbReference type="STRING" id="642780.SAMN04488570_0133"/>
<dbReference type="Pfam" id="PF00512">
    <property type="entry name" value="HisKA"/>
    <property type="match status" value="1"/>
</dbReference>
<evidence type="ECO:0000256" key="4">
    <source>
        <dbReference type="SAM" id="MobiDB-lite"/>
    </source>
</evidence>
<gene>
    <name evidence="6" type="ORF">SAMN04488570_0133</name>
</gene>
<dbReference type="AlphaFoldDB" id="A0A1H1LAM3"/>
<dbReference type="CDD" id="cd00082">
    <property type="entry name" value="HisKA"/>
    <property type="match status" value="1"/>
</dbReference>
<keyword evidence="7" id="KW-1185">Reference proteome</keyword>
<feature type="region of interest" description="Disordered" evidence="4">
    <location>
        <begin position="218"/>
        <end position="243"/>
    </location>
</feature>
<dbReference type="RefSeq" id="WP_091725104.1">
    <property type="nucleotide sequence ID" value="NZ_LT629757.1"/>
</dbReference>
<organism evidence="6 7">
    <name type="scientific">Nocardioides scoriae</name>
    <dbReference type="NCBI Taxonomy" id="642780"/>
    <lineage>
        <taxon>Bacteria</taxon>
        <taxon>Bacillati</taxon>
        <taxon>Actinomycetota</taxon>
        <taxon>Actinomycetes</taxon>
        <taxon>Propionibacteriales</taxon>
        <taxon>Nocardioidaceae</taxon>
        <taxon>Nocardioides</taxon>
    </lineage>
</organism>